<evidence type="ECO:0000313" key="9">
    <source>
        <dbReference type="Proteomes" id="UP000825008"/>
    </source>
</evidence>
<feature type="active site" evidence="6">
    <location>
        <position position="183"/>
    </location>
</feature>
<evidence type="ECO:0000256" key="4">
    <source>
        <dbReference type="ARBA" id="ARBA00022695"/>
    </source>
</evidence>
<evidence type="ECO:0000313" key="8">
    <source>
        <dbReference type="EMBL" id="QZA08825.1"/>
    </source>
</evidence>
<evidence type="ECO:0000256" key="1">
    <source>
        <dbReference type="ARBA" id="ARBA00022649"/>
    </source>
</evidence>
<feature type="binding site" evidence="6">
    <location>
        <begin position="30"/>
        <end position="32"/>
    </location>
    <ligand>
        <name>NAD(+)</name>
        <dbReference type="ChEBI" id="CHEBI:57540"/>
    </ligand>
</feature>
<dbReference type="EMBL" id="CP080997">
    <property type="protein sequence ID" value="QZA08825.1"/>
    <property type="molecule type" value="Genomic_DNA"/>
</dbReference>
<gene>
    <name evidence="8" type="ORF">K3U94_06010</name>
</gene>
<keyword evidence="4 6" id="KW-0548">Nucleotidyltransferase</keyword>
<feature type="binding site" evidence="6">
    <location>
        <position position="47"/>
    </location>
    <ligand>
        <name>NAD(+)</name>
        <dbReference type="ChEBI" id="CHEBI:57540"/>
    </ligand>
</feature>
<dbReference type="GO" id="GO:0016779">
    <property type="term" value="F:nucleotidyltransferase activity"/>
    <property type="evidence" value="ECO:0007669"/>
    <property type="project" value="UniProtKB-UniRule"/>
</dbReference>
<comment type="similarity">
    <text evidence="6">Belongs to the DarT ADP-ribosyltransferase family.</text>
</comment>
<dbReference type="KEGG" id="mher:K3U94_06010"/>
<keyword evidence="5 6" id="KW-0238">DNA-binding</keyword>
<protein>
    <submittedName>
        <fullName evidence="8">DUF4433 domain-containing protein</fullName>
    </submittedName>
</protein>
<dbReference type="RefSeq" id="WP_220695898.1">
    <property type="nucleotide sequence ID" value="NZ_CP080997.1"/>
</dbReference>
<proteinExistence type="inferred from homology"/>
<dbReference type="PROSITE" id="PS52018">
    <property type="entry name" value="DART"/>
    <property type="match status" value="1"/>
</dbReference>
<sequence length="230" mass="25228">MTTAIITDSGFVARGGGPRREGPRDWIVWHFTHIDNLPGILGQGRLLPDAAVTPATNVANDDVKERRRHKQVNPAPGYPSSMVSDHVPFYIAAKSPMLFVVCRGYGHYQGGSGPLVHLGIGLADIIDSGHTWCASDGNAAADFTQFSTDLTNLGNFVDFDLLCQREWYNTPEDPDRKGRRSAEVLILGDVPIELITHVCCSNIDTLTRAQTIFKNVGGTRDYIVEPGLYY</sequence>
<feature type="binding site" evidence="6">
    <location>
        <position position="67"/>
    </location>
    <ligand>
        <name>NAD(+)</name>
        <dbReference type="ChEBI" id="CHEBI:57540"/>
    </ligand>
</feature>
<evidence type="ECO:0000256" key="3">
    <source>
        <dbReference type="ARBA" id="ARBA00022679"/>
    </source>
</evidence>
<feature type="binding site" evidence="6">
    <location>
        <position position="39"/>
    </location>
    <ligand>
        <name>NAD(+)</name>
        <dbReference type="ChEBI" id="CHEBI:57540"/>
    </ligand>
</feature>
<feature type="domain" description="DarT" evidence="7">
    <location>
        <begin position="26"/>
        <end position="230"/>
    </location>
</feature>
<dbReference type="InterPro" id="IPR029494">
    <property type="entry name" value="DarT"/>
</dbReference>
<feature type="active site" description="Proton acceptor" evidence="6">
    <location>
        <position position="67"/>
    </location>
</feature>
<evidence type="ECO:0000256" key="2">
    <source>
        <dbReference type="ARBA" id="ARBA00022676"/>
    </source>
</evidence>
<evidence type="ECO:0000256" key="6">
    <source>
        <dbReference type="PROSITE-ProRule" id="PRU01362"/>
    </source>
</evidence>
<organism evidence="8 9">
    <name type="scientific">Mycolicibacter heraklionensis</name>
    <dbReference type="NCBI Taxonomy" id="512402"/>
    <lineage>
        <taxon>Bacteria</taxon>
        <taxon>Bacillati</taxon>
        <taxon>Actinomycetota</taxon>
        <taxon>Actinomycetes</taxon>
        <taxon>Mycobacteriales</taxon>
        <taxon>Mycobacteriaceae</taxon>
        <taxon>Mycolicibacter</taxon>
    </lineage>
</organism>
<keyword evidence="2 6" id="KW-0328">Glycosyltransferase</keyword>
<dbReference type="Pfam" id="PF14487">
    <property type="entry name" value="DarT"/>
    <property type="match status" value="1"/>
</dbReference>
<dbReference type="AlphaFoldDB" id="A0A9X7ZHB6"/>
<evidence type="ECO:0000256" key="5">
    <source>
        <dbReference type="ARBA" id="ARBA00023125"/>
    </source>
</evidence>
<reference evidence="8" key="1">
    <citation type="submission" date="2021-08" db="EMBL/GenBank/DDBJ databases">
        <title>Whole genome sequencing of non-tuberculosis mycobacteria type-strains.</title>
        <authorList>
            <person name="Igarashi Y."/>
            <person name="Osugi A."/>
            <person name="Mitarai S."/>
        </authorList>
    </citation>
    <scope>NUCLEOTIDE SEQUENCE</scope>
    <source>
        <strain evidence="8">JCM 30995</strain>
    </source>
</reference>
<dbReference type="GO" id="GO:0003677">
    <property type="term" value="F:DNA binding"/>
    <property type="evidence" value="ECO:0007669"/>
    <property type="project" value="UniProtKB-UniRule"/>
</dbReference>
<name>A0A9X7ZHB6_9MYCO</name>
<keyword evidence="1 6" id="KW-1277">Toxin-antitoxin system</keyword>
<accession>A0A9X7ZHB6</accession>
<comment type="catalytic activity">
    <reaction evidence="6">
        <text>a thymidine in DNA + NAD(+) = an N-(ADP-alpha-D-ribosyl)-thymidine in DNA + nicotinamide + H(+)</text>
        <dbReference type="Rhea" id="RHEA:71651"/>
        <dbReference type="Rhea" id="RHEA-COMP:13556"/>
        <dbReference type="Rhea" id="RHEA-COMP:18051"/>
        <dbReference type="ChEBI" id="CHEBI:15378"/>
        <dbReference type="ChEBI" id="CHEBI:17154"/>
        <dbReference type="ChEBI" id="CHEBI:57540"/>
        <dbReference type="ChEBI" id="CHEBI:137386"/>
        <dbReference type="ChEBI" id="CHEBI:191199"/>
    </reaction>
</comment>
<dbReference type="GO" id="GO:0016757">
    <property type="term" value="F:glycosyltransferase activity"/>
    <property type="evidence" value="ECO:0007669"/>
    <property type="project" value="UniProtKB-UniRule"/>
</dbReference>
<dbReference type="Proteomes" id="UP000825008">
    <property type="component" value="Chromosome"/>
</dbReference>
<evidence type="ECO:0000259" key="7">
    <source>
        <dbReference type="PROSITE" id="PS52018"/>
    </source>
</evidence>
<keyword evidence="3 6" id="KW-0808">Transferase</keyword>